<dbReference type="SUPFAM" id="SSF81330">
    <property type="entry name" value="Gated mechanosensitive channel"/>
    <property type="match status" value="1"/>
</dbReference>
<comment type="caution">
    <text evidence="6">The sequence shown here is derived from an EMBL/GenBank/DDBJ whole genome shotgun (WGS) entry which is preliminary data.</text>
</comment>
<feature type="transmembrane region" description="Helical" evidence="5">
    <location>
        <begin position="73"/>
        <end position="95"/>
    </location>
</feature>
<dbReference type="Proteomes" id="UP001585080">
    <property type="component" value="Unassembled WGS sequence"/>
</dbReference>
<evidence type="ECO:0000313" key="7">
    <source>
        <dbReference type="Proteomes" id="UP001585080"/>
    </source>
</evidence>
<keyword evidence="4 5" id="KW-0472">Membrane</keyword>
<gene>
    <name evidence="6" type="ORF">VSS16_27670</name>
</gene>
<dbReference type="Pfam" id="PF01741">
    <property type="entry name" value="MscL"/>
    <property type="match status" value="1"/>
</dbReference>
<dbReference type="InterPro" id="IPR037673">
    <property type="entry name" value="MSC/AndL"/>
</dbReference>
<keyword evidence="7" id="KW-1185">Reference proteome</keyword>
<dbReference type="InterPro" id="IPR036019">
    <property type="entry name" value="MscL_channel"/>
</dbReference>
<accession>A0ABV5EI27</accession>
<evidence type="ECO:0000256" key="2">
    <source>
        <dbReference type="ARBA" id="ARBA00022692"/>
    </source>
</evidence>
<comment type="subcellular location">
    <subcellularLocation>
        <location evidence="1">Membrane</location>
        <topology evidence="1">Multi-pass membrane protein</topology>
    </subcellularLocation>
</comment>
<dbReference type="RefSeq" id="WP_376735016.1">
    <property type="nucleotide sequence ID" value="NZ_JAYMRP010000031.1"/>
</dbReference>
<keyword evidence="2 5" id="KW-0812">Transmembrane</keyword>
<proteinExistence type="predicted"/>
<evidence type="ECO:0000256" key="1">
    <source>
        <dbReference type="ARBA" id="ARBA00004141"/>
    </source>
</evidence>
<organism evidence="6 7">
    <name type="scientific">Streptomyces broussonetiae</name>
    <dbReference type="NCBI Taxonomy" id="2686304"/>
    <lineage>
        <taxon>Bacteria</taxon>
        <taxon>Bacillati</taxon>
        <taxon>Actinomycetota</taxon>
        <taxon>Actinomycetes</taxon>
        <taxon>Kitasatosporales</taxon>
        <taxon>Streptomycetaceae</taxon>
        <taxon>Streptomyces</taxon>
    </lineage>
</organism>
<dbReference type="Gene3D" id="1.10.1200.120">
    <property type="entry name" value="Large-conductance mechanosensitive channel, MscL, domain 1"/>
    <property type="match status" value="1"/>
</dbReference>
<dbReference type="PANTHER" id="PTHR30266">
    <property type="entry name" value="MECHANOSENSITIVE CHANNEL MSCL"/>
    <property type="match status" value="1"/>
</dbReference>
<dbReference type="EMBL" id="JAYMRP010000031">
    <property type="protein sequence ID" value="MFB8776475.1"/>
    <property type="molecule type" value="Genomic_DNA"/>
</dbReference>
<evidence type="ECO:0000256" key="4">
    <source>
        <dbReference type="ARBA" id="ARBA00023136"/>
    </source>
</evidence>
<sequence length="149" mass="15937">MLKGFKSFLLRGDLITIAVGLVIALAFSTLVKAFTDYVINPIVSRFQGGTSAGLGWQLGEDGNDATYLNIGQFISALIYFIIFMAVIYFLIVVPYKHYQARHGMKAFAEPGPVKTCPACLSEDLPAAAGKCLHCATEQPPATGASTTTV</sequence>
<evidence type="ECO:0000256" key="5">
    <source>
        <dbReference type="SAM" id="Phobius"/>
    </source>
</evidence>
<reference evidence="6 7" key="1">
    <citation type="submission" date="2024-01" db="EMBL/GenBank/DDBJ databases">
        <title>Genome mining of biosynthetic gene clusters to explore secondary metabolites of Streptomyces sp.</title>
        <authorList>
            <person name="Baig A."/>
            <person name="Ajitkumar Shintre N."/>
            <person name="Kumar H."/>
            <person name="Anbarasu A."/>
            <person name="Ramaiah S."/>
        </authorList>
    </citation>
    <scope>NUCLEOTIDE SEQUENCE [LARGE SCALE GENOMIC DNA]</scope>
    <source>
        <strain evidence="6 7">A57</strain>
    </source>
</reference>
<name>A0ABV5EI27_9ACTN</name>
<evidence type="ECO:0000256" key="3">
    <source>
        <dbReference type="ARBA" id="ARBA00022989"/>
    </source>
</evidence>
<dbReference type="PANTHER" id="PTHR30266:SF2">
    <property type="entry name" value="LARGE-CONDUCTANCE MECHANOSENSITIVE CHANNEL"/>
    <property type="match status" value="1"/>
</dbReference>
<evidence type="ECO:0000313" key="6">
    <source>
        <dbReference type="EMBL" id="MFB8776475.1"/>
    </source>
</evidence>
<protein>
    <submittedName>
        <fullName evidence="6">MscL family protein</fullName>
    </submittedName>
</protein>
<keyword evidence="3 5" id="KW-1133">Transmembrane helix</keyword>